<dbReference type="InterPro" id="IPR015947">
    <property type="entry name" value="PUA-like_sf"/>
</dbReference>
<evidence type="ECO:0000256" key="1">
    <source>
        <dbReference type="SAM" id="MobiDB-lite"/>
    </source>
</evidence>
<reference evidence="4" key="1">
    <citation type="submission" date="2015-02" db="EMBL/GenBank/DDBJ databases">
        <title>Genome sequencing for Strongylocentrotus purpuratus.</title>
        <authorList>
            <person name="Murali S."/>
            <person name="Liu Y."/>
            <person name="Vee V."/>
            <person name="English A."/>
            <person name="Wang M."/>
            <person name="Skinner E."/>
            <person name="Han Y."/>
            <person name="Muzny D.M."/>
            <person name="Worley K.C."/>
            <person name="Gibbs R.A."/>
        </authorList>
    </citation>
    <scope>NUCLEOTIDE SEQUENCE</scope>
</reference>
<reference evidence="3" key="2">
    <citation type="submission" date="2021-01" db="UniProtKB">
        <authorList>
            <consortium name="EnsemblMetazoa"/>
        </authorList>
    </citation>
    <scope>IDENTIFICATION</scope>
</reference>
<feature type="compositionally biased region" description="Low complexity" evidence="1">
    <location>
        <begin position="122"/>
        <end position="137"/>
    </location>
</feature>
<dbReference type="KEGG" id="spu:581973"/>
<organism evidence="3 4">
    <name type="scientific">Strongylocentrotus purpuratus</name>
    <name type="common">Purple sea urchin</name>
    <dbReference type="NCBI Taxonomy" id="7668"/>
    <lineage>
        <taxon>Eukaryota</taxon>
        <taxon>Metazoa</taxon>
        <taxon>Echinodermata</taxon>
        <taxon>Eleutherozoa</taxon>
        <taxon>Echinozoa</taxon>
        <taxon>Echinoidea</taxon>
        <taxon>Euechinoidea</taxon>
        <taxon>Echinacea</taxon>
        <taxon>Camarodonta</taxon>
        <taxon>Echinidea</taxon>
        <taxon>Strongylocentrotidae</taxon>
        <taxon>Strongylocentrotus</taxon>
    </lineage>
</organism>
<feature type="region of interest" description="Disordered" evidence="1">
    <location>
        <begin position="364"/>
        <end position="425"/>
    </location>
</feature>
<feature type="domain" description="ASCH" evidence="2">
    <location>
        <begin position="436"/>
        <end position="544"/>
    </location>
</feature>
<proteinExistence type="predicted"/>
<dbReference type="Gene3D" id="2.30.130.30">
    <property type="entry name" value="Hypothetical protein"/>
    <property type="match status" value="1"/>
</dbReference>
<dbReference type="GO" id="GO:0180022">
    <property type="term" value="C:RQC-trigger complex"/>
    <property type="evidence" value="ECO:0007669"/>
    <property type="project" value="InterPro"/>
</dbReference>
<dbReference type="PANTHER" id="PTHR12963">
    <property type="entry name" value="THYROID RECEPTOR INTERACTING PROTEIN RELATED"/>
    <property type="match status" value="1"/>
</dbReference>
<dbReference type="InParanoid" id="A0A7M7SUL9"/>
<dbReference type="GO" id="GO:0005634">
    <property type="term" value="C:nucleus"/>
    <property type="evidence" value="ECO:0000318"/>
    <property type="project" value="GO_Central"/>
</dbReference>
<dbReference type="EnsemblMetazoa" id="XM_030976745">
    <property type="protein sequence ID" value="XP_030832605"/>
    <property type="gene ID" value="LOC581973"/>
</dbReference>
<dbReference type="GO" id="GO:0072344">
    <property type="term" value="P:rescue of stalled ribosome"/>
    <property type="evidence" value="ECO:0007669"/>
    <property type="project" value="InterPro"/>
</dbReference>
<accession>A0A7M7SUL9</accession>
<evidence type="ECO:0000313" key="4">
    <source>
        <dbReference type="Proteomes" id="UP000007110"/>
    </source>
</evidence>
<dbReference type="InterPro" id="IPR056993">
    <property type="entry name" value="TRIP4_3rd_dom"/>
</dbReference>
<dbReference type="CTD" id="9325"/>
<dbReference type="RefSeq" id="XP_030832605.1">
    <property type="nucleotide sequence ID" value="XM_030976745.1"/>
</dbReference>
<dbReference type="Pfam" id="PF04266">
    <property type="entry name" value="ASCH"/>
    <property type="match status" value="1"/>
</dbReference>
<dbReference type="OrthoDB" id="338816at2759"/>
<dbReference type="FunCoup" id="A0A7M7SUL9">
    <property type="interactions" value="1782"/>
</dbReference>
<dbReference type="PANTHER" id="PTHR12963:SF4">
    <property type="entry name" value="ACTIVATING SIGNAL COINTEGRATOR 1"/>
    <property type="match status" value="1"/>
</dbReference>
<name>A0A7M7SUL9_STRPU</name>
<dbReference type="Pfam" id="PF23135">
    <property type="entry name" value="TRI4_N"/>
    <property type="match status" value="1"/>
</dbReference>
<dbReference type="InterPro" id="IPR039128">
    <property type="entry name" value="TRIP4-like"/>
</dbReference>
<dbReference type="CDD" id="cd06554">
    <property type="entry name" value="ASCH_ASC-1_like"/>
    <property type="match status" value="1"/>
</dbReference>
<feature type="compositionally biased region" description="Basic residues" evidence="1">
    <location>
        <begin position="92"/>
        <end position="103"/>
    </location>
</feature>
<dbReference type="InterPro" id="IPR007374">
    <property type="entry name" value="ASCH_domain"/>
</dbReference>
<protein>
    <recommendedName>
        <fullName evidence="2">ASCH domain-containing protein</fullName>
    </recommendedName>
</protein>
<evidence type="ECO:0000313" key="3">
    <source>
        <dbReference type="EnsemblMetazoa" id="XP_030832605"/>
    </source>
</evidence>
<sequence length="577" mass="65041">MSVSPSLVTWCSEELSLLLASETTDEFVSYLLAIRDDQELREYLSQLLDSSSKKNAEFVEELMRRRNSGPALPQNFTVYRKSTTQEESKKDVSKHKGKSKSKEKKSSQETISPSNQKSNTSPQLQPQVQPNQLQQQPTRNGLSPEDEQSLALQQGARRKTKFVPLYSQEGQVRSTIHLPGRHPCECQAHKHALVSNCLECGRVVCSQEGSGPCIFCGALVCNKEEQEILARNSKKSEKLRKKLMGEGHANSDASGNKPNSIDRAIAHKDKLIEYDKTSVRRTKVHDDQSDYFSSDTNQWLNTTERGELKKREGELREQRHGSRLNKKFNLDFAGRKVVEQEAEEMYNSNDEVVQRVVFGNKARGEQEASSKGGLHDATILNPGITREAPKFVSNTPTNTKPGSSNLTSSRRDGSSKTNPRVQDRELMEMSDQGQCLSMHQPWASLLVAGIKKHEGRTWYSPHRGRLWIAAAAKLASQEEIEAVEAPYRHINDDADFPEHYPTSCLLGCVDMVDCLAQEDYRSKFPEGESSSPYVFICENPQELFIKFPVKGKHKIWRLDGAMHKAAKKGLRQILQHS</sequence>
<dbReference type="SMART" id="SM01022">
    <property type="entry name" value="ASCH"/>
    <property type="match status" value="1"/>
</dbReference>
<dbReference type="GeneID" id="581973"/>
<dbReference type="InterPro" id="IPR009349">
    <property type="entry name" value="TRIP4/RQT4_C2HC5_Znf"/>
</dbReference>
<dbReference type="Pfam" id="PF06221">
    <property type="entry name" value="zf-C2HC5"/>
    <property type="match status" value="1"/>
</dbReference>
<dbReference type="GO" id="GO:0008270">
    <property type="term" value="F:zinc ion binding"/>
    <property type="evidence" value="ECO:0007669"/>
    <property type="project" value="InterPro"/>
</dbReference>
<feature type="compositionally biased region" description="Polar residues" evidence="1">
    <location>
        <begin position="392"/>
        <end position="408"/>
    </location>
</feature>
<dbReference type="FunFam" id="2.30.130.30:FF:000002">
    <property type="entry name" value="Activating signal cointegrator 1"/>
    <property type="match status" value="1"/>
</dbReference>
<dbReference type="AlphaFoldDB" id="A0A7M7SUL9"/>
<dbReference type="Pfam" id="PF23134">
    <property type="entry name" value="TRIP4_3rd"/>
    <property type="match status" value="1"/>
</dbReference>
<keyword evidence="4" id="KW-1185">Reference proteome</keyword>
<dbReference type="SUPFAM" id="SSF88697">
    <property type="entry name" value="PUA domain-like"/>
    <property type="match status" value="1"/>
</dbReference>
<dbReference type="GO" id="GO:0045893">
    <property type="term" value="P:positive regulation of DNA-templated transcription"/>
    <property type="evidence" value="ECO:0000318"/>
    <property type="project" value="GO_Central"/>
</dbReference>
<dbReference type="InterPro" id="IPR056994">
    <property type="entry name" value="TRI4_N"/>
</dbReference>
<evidence type="ECO:0000259" key="2">
    <source>
        <dbReference type="SMART" id="SM01022"/>
    </source>
</evidence>
<feature type="region of interest" description="Disordered" evidence="1">
    <location>
        <begin position="65"/>
        <end position="151"/>
    </location>
</feature>
<dbReference type="Proteomes" id="UP000007110">
    <property type="component" value="Unassembled WGS sequence"/>
</dbReference>
<dbReference type="OMA" id="EFNSYRH"/>
<feature type="compositionally biased region" description="Polar residues" evidence="1">
    <location>
        <begin position="108"/>
        <end position="121"/>
    </location>
</feature>